<keyword evidence="3" id="KW-1185">Reference proteome</keyword>
<dbReference type="SUPFAM" id="SSF110296">
    <property type="entry name" value="Oligoxyloglucan reducing end-specific cellobiohydrolase"/>
    <property type="match status" value="1"/>
</dbReference>
<dbReference type="RefSeq" id="WP_035389173.1">
    <property type="nucleotide sequence ID" value="NZ_JQKF01000010.1"/>
</dbReference>
<dbReference type="Proteomes" id="UP000032336">
    <property type="component" value="Unassembled WGS sequence"/>
</dbReference>
<keyword evidence="1" id="KW-0472">Membrane</keyword>
<feature type="transmembrane region" description="Helical" evidence="1">
    <location>
        <begin position="62"/>
        <end position="82"/>
    </location>
</feature>
<evidence type="ECO:0000256" key="1">
    <source>
        <dbReference type="SAM" id="Phobius"/>
    </source>
</evidence>
<comment type="caution">
    <text evidence="2">The sequence shown here is derived from an EMBL/GenBank/DDBJ whole genome shotgun (WGS) entry which is preliminary data.</text>
</comment>
<keyword evidence="1" id="KW-0812">Transmembrane</keyword>
<reference evidence="2 3" key="1">
    <citation type="submission" date="2015-01" db="EMBL/GenBank/DDBJ databases">
        <title>Draft genome of the acidophilic iron oxidizer Ferrimicrobium acidiphilum strain T23.</title>
        <authorList>
            <person name="Poehlein A."/>
            <person name="Eisen S."/>
            <person name="Schloemann M."/>
            <person name="Johnson B.D."/>
            <person name="Daniel R."/>
            <person name="Muehling M."/>
        </authorList>
    </citation>
    <scope>NUCLEOTIDE SEQUENCE [LARGE SCALE GENOMIC DNA]</scope>
    <source>
        <strain evidence="2 3">T23</strain>
    </source>
</reference>
<proteinExistence type="predicted"/>
<keyword evidence="1" id="KW-1133">Transmembrane helix</keyword>
<accession>A0A0D8FTZ6</accession>
<protein>
    <recommendedName>
        <fullName evidence="4">Ycf48-like protein</fullName>
    </recommendedName>
</protein>
<evidence type="ECO:0008006" key="4">
    <source>
        <dbReference type="Google" id="ProtNLM"/>
    </source>
</evidence>
<sequence length="542" mass="55189">MKAFLYQLDPVDEWAVEAAVTNPVFDELFGAIIDEEPEASEAAAVLQPSKPSPLNRRHRKSVVTVVAVLILIGALVGVRAIGDGPVLTHPITTDWHQAQTLGSAGSSHGTWQLVDAVLSGTWQQNEDGPPSGYLSCATAGSCYLMAGKYSSAAAGAPLLSESLYTTIDQGANWAVLPMPNGFAPSTALSCSGAKWCAAGGTYHGQSVLLTTTDGGHSFTLTPLPSGLRKIDVLSCPSVGACDALVASSTGRNGSPVDASFVSITRGGQAFVDHPILHGDSMVALACTSSVHCTVVGRTNRTQNSLLPSGVTAVTSNGGSTWTAGSIPTGFGIRGMFSPLVCSNATHCVLGGMIPIRNAETCPGLAPAGPSLASFSMSPSVRAISNTESRIAANWAKNTQGFHGAMSCSTGAVSEVSAFATTTDGGLNWTPKSLPSDVPNPQITGLACPSATECWASGSESVPQKIGKGIDFGSSVLLGTTDGGANWSKVTFQVPPSAPNPQGQSYQAIGSISCTSSSLCLAEGVTAQGAGVSPTYSLAIPKS</sequence>
<organism evidence="2 3">
    <name type="scientific">Ferrimicrobium acidiphilum DSM 19497</name>
    <dbReference type="NCBI Taxonomy" id="1121877"/>
    <lineage>
        <taxon>Bacteria</taxon>
        <taxon>Bacillati</taxon>
        <taxon>Actinomycetota</taxon>
        <taxon>Acidimicrobiia</taxon>
        <taxon>Acidimicrobiales</taxon>
        <taxon>Acidimicrobiaceae</taxon>
        <taxon>Ferrimicrobium</taxon>
    </lineage>
</organism>
<evidence type="ECO:0000313" key="2">
    <source>
        <dbReference type="EMBL" id="KJE76740.1"/>
    </source>
</evidence>
<name>A0A0D8FTZ6_9ACTN</name>
<dbReference type="EMBL" id="JXUW01000012">
    <property type="protein sequence ID" value="KJE76740.1"/>
    <property type="molecule type" value="Genomic_DNA"/>
</dbReference>
<evidence type="ECO:0000313" key="3">
    <source>
        <dbReference type="Proteomes" id="UP000032336"/>
    </source>
</evidence>
<dbReference type="GeneID" id="78372709"/>
<dbReference type="AlphaFoldDB" id="A0A0D8FTZ6"/>
<dbReference type="STRING" id="1121877.FEAC_15270"/>
<gene>
    <name evidence="2" type="ORF">FEAC_15270</name>
</gene>